<dbReference type="PANTHER" id="PTHR44858">
    <property type="entry name" value="TETRATRICOPEPTIDE REPEAT PROTEIN 6"/>
    <property type="match status" value="1"/>
</dbReference>
<dbReference type="InterPro" id="IPR011990">
    <property type="entry name" value="TPR-like_helical_dom_sf"/>
</dbReference>
<proteinExistence type="predicted"/>
<dbReference type="EMBL" id="JAVREY010000033">
    <property type="protein sequence ID" value="MDT0466131.1"/>
    <property type="molecule type" value="Genomic_DNA"/>
</dbReference>
<feature type="repeat" description="TPR" evidence="3">
    <location>
        <begin position="507"/>
        <end position="540"/>
    </location>
</feature>
<evidence type="ECO:0000256" key="1">
    <source>
        <dbReference type="ARBA" id="ARBA00022737"/>
    </source>
</evidence>
<evidence type="ECO:0000256" key="2">
    <source>
        <dbReference type="ARBA" id="ARBA00022803"/>
    </source>
</evidence>
<dbReference type="Proteomes" id="UP001183809">
    <property type="component" value="Unassembled WGS sequence"/>
</dbReference>
<comment type="caution">
    <text evidence="4">The sequence shown here is derived from an EMBL/GenBank/DDBJ whole genome shotgun (WGS) entry which is preliminary data.</text>
</comment>
<keyword evidence="1" id="KW-0677">Repeat</keyword>
<dbReference type="RefSeq" id="WP_311697598.1">
    <property type="nucleotide sequence ID" value="NZ_JAVREY010000033.1"/>
</dbReference>
<evidence type="ECO:0000313" key="5">
    <source>
        <dbReference type="Proteomes" id="UP001183809"/>
    </source>
</evidence>
<evidence type="ECO:0000256" key="3">
    <source>
        <dbReference type="PROSITE-ProRule" id="PRU00339"/>
    </source>
</evidence>
<dbReference type="InterPro" id="IPR050498">
    <property type="entry name" value="Ycf3"/>
</dbReference>
<feature type="repeat" description="TPR" evidence="3">
    <location>
        <begin position="439"/>
        <end position="472"/>
    </location>
</feature>
<dbReference type="Pfam" id="PF13371">
    <property type="entry name" value="TPR_9"/>
    <property type="match status" value="1"/>
</dbReference>
<dbReference type="PROSITE" id="PS50005">
    <property type="entry name" value="TPR"/>
    <property type="match status" value="4"/>
</dbReference>
<dbReference type="Gene3D" id="1.25.40.10">
    <property type="entry name" value="Tetratricopeptide repeat domain"/>
    <property type="match status" value="2"/>
</dbReference>
<keyword evidence="2 3" id="KW-0802">TPR repeat</keyword>
<dbReference type="PANTHER" id="PTHR44858:SF1">
    <property type="entry name" value="UDP-N-ACETYLGLUCOSAMINE--PEPTIDE N-ACETYLGLUCOSAMINYLTRANSFERASE SPINDLY-RELATED"/>
    <property type="match status" value="1"/>
</dbReference>
<organism evidence="4 5">
    <name type="scientific">Streptomyces gibsoniae</name>
    <dbReference type="NCBI Taxonomy" id="3075529"/>
    <lineage>
        <taxon>Bacteria</taxon>
        <taxon>Bacillati</taxon>
        <taxon>Actinomycetota</taxon>
        <taxon>Actinomycetes</taxon>
        <taxon>Kitasatosporales</taxon>
        <taxon>Streptomycetaceae</taxon>
        <taxon>Streptomyces</taxon>
    </lineage>
</organism>
<protein>
    <submittedName>
        <fullName evidence="4">Tetratricopeptide repeat protein</fullName>
    </submittedName>
</protein>
<feature type="repeat" description="TPR" evidence="3">
    <location>
        <begin position="473"/>
        <end position="506"/>
    </location>
</feature>
<dbReference type="SMART" id="SM00028">
    <property type="entry name" value="TPR"/>
    <property type="match status" value="7"/>
</dbReference>
<name>A0ABU2TYT1_9ACTN</name>
<gene>
    <name evidence="4" type="ORF">RM764_24505</name>
</gene>
<keyword evidence="5" id="KW-1185">Reference proteome</keyword>
<feature type="repeat" description="TPR" evidence="3">
    <location>
        <begin position="575"/>
        <end position="608"/>
    </location>
</feature>
<dbReference type="Pfam" id="PF13181">
    <property type="entry name" value="TPR_8"/>
    <property type="match status" value="1"/>
</dbReference>
<reference evidence="5" key="1">
    <citation type="submission" date="2023-07" db="EMBL/GenBank/DDBJ databases">
        <title>30 novel species of actinomycetes from the DSMZ collection.</title>
        <authorList>
            <person name="Nouioui I."/>
        </authorList>
    </citation>
    <scope>NUCLEOTIDE SEQUENCE [LARGE SCALE GENOMIC DNA]</scope>
    <source>
        <strain evidence="5">DSM 41699</strain>
    </source>
</reference>
<evidence type="ECO:0000313" key="4">
    <source>
        <dbReference type="EMBL" id="MDT0466131.1"/>
    </source>
</evidence>
<accession>A0ABU2TYT1</accession>
<dbReference type="Pfam" id="PF13432">
    <property type="entry name" value="TPR_16"/>
    <property type="match status" value="1"/>
</dbReference>
<sequence>MIGHLRIVGDRRADRLRLIRTRTSRALVVRCHQRLRGPYTGIDTVLRSVLPEAGRRWPELVEAHRVELLYGMPELAQLIGPPPRTLADEASFKERTRFYGSGMIRCMSQGIVTFLLGYADRIHADTGSALELAFEEVHAAEATTQELLALLVRRADPRLLRVVISTTADALPDELEAALAATAGTLHAPAGDPTPEAPRSAVEWAAVYVDSDGTDDDPQALRGYREAEPQEVARLHDRRADSLEGTASWGVRMGAIAYHREHGSDPGGAGRTALLAAQRHAVATGFSAAVVDLGLRGRGVSDPGSHEHDHWEFTREAAAACIPIGRLAQSMELYQDLLRRFTNPKIHMMTSYAIAMLHTRFLRPRDHELALQWQHNAVAIAGILPDPAERLTFSVFHDNGLALVEMHRGNRARALDLVESCIARLDREMGDDQWVLHRSQLLYNRARLLVALGRPDEAYADYTRLVDLDPYYTDYLSERARISRDLGDFDAALADYDRAVQLAPPFPELYYNRGTARMRTGDLRGALDDFAYVLEMEPSDLDTRIARAELLLETGDLDGAETDADAGLALHPGEVQLLCLKGTVLLQREDFDQALTAFDAALERDPRYPAALINRAVVHFHRSRHGRAVADLTTALDIVGNDPDVLLNRGIAHLADGRTDLARADFDHALTLPDADVPELHRHRELCDASAGPLKSQG</sequence>
<dbReference type="InterPro" id="IPR019734">
    <property type="entry name" value="TPR_rpt"/>
</dbReference>
<dbReference type="SUPFAM" id="SSF48452">
    <property type="entry name" value="TPR-like"/>
    <property type="match status" value="1"/>
</dbReference>